<gene>
    <name evidence="1" type="ORF">Pla52n_06430</name>
</gene>
<dbReference type="Proteomes" id="UP000320176">
    <property type="component" value="Unassembled WGS sequence"/>
</dbReference>
<evidence type="ECO:0000313" key="1">
    <source>
        <dbReference type="EMBL" id="TWU08062.1"/>
    </source>
</evidence>
<dbReference type="AlphaFoldDB" id="A0A5C6B8U2"/>
<dbReference type="EMBL" id="SJPN01000001">
    <property type="protein sequence ID" value="TWU08062.1"/>
    <property type="molecule type" value="Genomic_DNA"/>
</dbReference>
<proteinExistence type="predicted"/>
<accession>A0A5C6B8U2</accession>
<organism evidence="1 2">
    <name type="scientific">Stieleria varia</name>
    <dbReference type="NCBI Taxonomy" id="2528005"/>
    <lineage>
        <taxon>Bacteria</taxon>
        <taxon>Pseudomonadati</taxon>
        <taxon>Planctomycetota</taxon>
        <taxon>Planctomycetia</taxon>
        <taxon>Pirellulales</taxon>
        <taxon>Pirellulaceae</taxon>
        <taxon>Stieleria</taxon>
    </lineage>
</organism>
<keyword evidence="2" id="KW-1185">Reference proteome</keyword>
<comment type="caution">
    <text evidence="1">The sequence shown here is derived from an EMBL/GenBank/DDBJ whole genome shotgun (WGS) entry which is preliminary data.</text>
</comment>
<sequence length="67" mass="7685">MARRLAGHAIDLESRATIVVRLSKSRTHNTIRPNTNHTLRAVLRNCYLPRLLSEVTETCEAPLYRNN</sequence>
<protein>
    <submittedName>
        <fullName evidence="1">Uncharacterized protein</fullName>
    </submittedName>
</protein>
<reference evidence="1 2" key="1">
    <citation type="submission" date="2019-02" db="EMBL/GenBank/DDBJ databases">
        <title>Deep-cultivation of Planctomycetes and their phenomic and genomic characterization uncovers novel biology.</title>
        <authorList>
            <person name="Wiegand S."/>
            <person name="Jogler M."/>
            <person name="Boedeker C."/>
            <person name="Pinto D."/>
            <person name="Vollmers J."/>
            <person name="Rivas-Marin E."/>
            <person name="Kohn T."/>
            <person name="Peeters S.H."/>
            <person name="Heuer A."/>
            <person name="Rast P."/>
            <person name="Oberbeckmann S."/>
            <person name="Bunk B."/>
            <person name="Jeske O."/>
            <person name="Meyerdierks A."/>
            <person name="Storesund J.E."/>
            <person name="Kallscheuer N."/>
            <person name="Luecker S."/>
            <person name="Lage O.M."/>
            <person name="Pohl T."/>
            <person name="Merkel B.J."/>
            <person name="Hornburger P."/>
            <person name="Mueller R.-W."/>
            <person name="Bruemmer F."/>
            <person name="Labrenz M."/>
            <person name="Spormann A.M."/>
            <person name="Op Den Camp H."/>
            <person name="Overmann J."/>
            <person name="Amann R."/>
            <person name="Jetten M.S.M."/>
            <person name="Mascher T."/>
            <person name="Medema M.H."/>
            <person name="Devos D.P."/>
            <person name="Kaster A.-K."/>
            <person name="Ovreas L."/>
            <person name="Rohde M."/>
            <person name="Galperin M.Y."/>
            <person name="Jogler C."/>
        </authorList>
    </citation>
    <scope>NUCLEOTIDE SEQUENCE [LARGE SCALE GENOMIC DNA]</scope>
    <source>
        <strain evidence="1 2">Pla52n</strain>
    </source>
</reference>
<name>A0A5C6B8U2_9BACT</name>
<evidence type="ECO:0000313" key="2">
    <source>
        <dbReference type="Proteomes" id="UP000320176"/>
    </source>
</evidence>